<sequence>MSTYPSKYLGIGLAAAVLGVALAPSAHAQEMGAPLSAIDWLERAMSAPLPQHSTAPPPPPPDDTLITLPAPGFEEIASAPLGRSELETTGLFTAERVGLPRALWGPTPTSEIVAAIVSLPADTMPAAARLSLRLLMAEFAPPLQNIPETRGALLLARVDKLVELGALEQAGQLIAAAPETSAALNARAFDIALLLGEEDRACAHMSGQIAAQHSHSAQIFCMARRGDWQSAFASLQVGRALGLLDENEAALLTRFLEEEEEEGQITPPAQITPLGWRIMEALGDPVTTASLPVAYAHADLRGTSGWRSQLDAAERLTRASVLEPNRLLGLYTQRRAAASGGLWERVRIIQHLERALQQRNGTAIGTALTEAWPLFAAVELEVAFAQMKGEALAKIPLSGAASEILWKMLLLSQENAALADELAPDTDLGRFIMALAKGAEVLPVSSASMAGAIHAAFSEPDVPQQVQDQLDAGALGLTLLGALSQIADGAAGDLHAATLGLQRLRALGLDPVARQIAIELLLLERRG</sequence>
<dbReference type="RefSeq" id="WP_084386151.1">
    <property type="nucleotide sequence ID" value="NZ_MEHT01000009.1"/>
</dbReference>
<gene>
    <name evidence="2" type="ORF">LY56_00370</name>
</gene>
<keyword evidence="3" id="KW-1185">Reference proteome</keyword>
<feature type="chain" id="PRO_5015968190" evidence="1">
    <location>
        <begin position="29"/>
        <end position="527"/>
    </location>
</feature>
<comment type="caution">
    <text evidence="2">The sequence shown here is derived from an EMBL/GenBank/DDBJ whole genome shotgun (WGS) entry which is preliminary data.</text>
</comment>
<evidence type="ECO:0000313" key="3">
    <source>
        <dbReference type="Proteomes" id="UP000249364"/>
    </source>
</evidence>
<dbReference type="AlphaFoldDB" id="A0A2W7R274"/>
<dbReference type="STRING" id="121821.GCA_001870675_02442"/>
<dbReference type="OrthoDB" id="7929427at2"/>
<reference evidence="2 3" key="1">
    <citation type="submission" date="2018-06" db="EMBL/GenBank/DDBJ databases">
        <title>Genomic Encyclopedia of Archaeal and Bacterial Type Strains, Phase II (KMG-II): from individual species to whole genera.</title>
        <authorList>
            <person name="Goeker M."/>
        </authorList>
    </citation>
    <scope>NUCLEOTIDE SEQUENCE [LARGE SCALE GENOMIC DNA]</scope>
    <source>
        <strain evidence="2 3">DSM 13087</strain>
    </source>
</reference>
<keyword evidence="1" id="KW-0732">Signal</keyword>
<protein>
    <submittedName>
        <fullName evidence="2">Uncharacterized protein</fullName>
    </submittedName>
</protein>
<organism evidence="2 3">
    <name type="scientific">Roseinatronobacter thiooxidans</name>
    <dbReference type="NCBI Taxonomy" id="121821"/>
    <lineage>
        <taxon>Bacteria</taxon>
        <taxon>Pseudomonadati</taxon>
        <taxon>Pseudomonadota</taxon>
        <taxon>Alphaproteobacteria</taxon>
        <taxon>Rhodobacterales</taxon>
        <taxon>Paracoccaceae</taxon>
        <taxon>Roseinatronobacter</taxon>
    </lineage>
</organism>
<dbReference type="EMBL" id="QKZQ01000001">
    <property type="protein sequence ID" value="PZX48219.1"/>
    <property type="molecule type" value="Genomic_DNA"/>
</dbReference>
<accession>A0A2W7R274</accession>
<evidence type="ECO:0000313" key="2">
    <source>
        <dbReference type="EMBL" id="PZX48219.1"/>
    </source>
</evidence>
<name>A0A2W7R274_9RHOB</name>
<evidence type="ECO:0000256" key="1">
    <source>
        <dbReference type="SAM" id="SignalP"/>
    </source>
</evidence>
<feature type="signal peptide" evidence="1">
    <location>
        <begin position="1"/>
        <end position="28"/>
    </location>
</feature>
<proteinExistence type="predicted"/>
<dbReference type="Proteomes" id="UP000249364">
    <property type="component" value="Unassembled WGS sequence"/>
</dbReference>